<dbReference type="PANTHER" id="PTHR11814">
    <property type="entry name" value="SULFATE TRANSPORTER"/>
    <property type="match status" value="1"/>
</dbReference>
<dbReference type="Proteomes" id="UP000265520">
    <property type="component" value="Unassembled WGS sequence"/>
</dbReference>
<keyword evidence="8" id="KW-1185">Reference proteome</keyword>
<dbReference type="InterPro" id="IPR011547">
    <property type="entry name" value="SLC26A/SulP_dom"/>
</dbReference>
<organism evidence="7 8">
    <name type="scientific">Trifolium medium</name>
    <dbReference type="NCBI Taxonomy" id="97028"/>
    <lineage>
        <taxon>Eukaryota</taxon>
        <taxon>Viridiplantae</taxon>
        <taxon>Streptophyta</taxon>
        <taxon>Embryophyta</taxon>
        <taxon>Tracheophyta</taxon>
        <taxon>Spermatophyta</taxon>
        <taxon>Magnoliopsida</taxon>
        <taxon>eudicotyledons</taxon>
        <taxon>Gunneridae</taxon>
        <taxon>Pentapetalae</taxon>
        <taxon>rosids</taxon>
        <taxon>fabids</taxon>
        <taxon>Fabales</taxon>
        <taxon>Fabaceae</taxon>
        <taxon>Papilionoideae</taxon>
        <taxon>50 kb inversion clade</taxon>
        <taxon>NPAAA clade</taxon>
        <taxon>Hologalegina</taxon>
        <taxon>IRL clade</taxon>
        <taxon>Trifolieae</taxon>
        <taxon>Trifolium</taxon>
    </lineage>
</organism>
<dbReference type="Pfam" id="PF00916">
    <property type="entry name" value="Sulfate_transp"/>
    <property type="match status" value="1"/>
</dbReference>
<sequence>MGFLVDFLSHAALVGFMAGAAIMIGLQQLKGLLGINNFTNKSDVVSVLESVYKSLRHQIPSGEGRIQSGVRGCTCTP</sequence>
<evidence type="ECO:0000313" key="8">
    <source>
        <dbReference type="Proteomes" id="UP000265520"/>
    </source>
</evidence>
<evidence type="ECO:0000259" key="6">
    <source>
        <dbReference type="Pfam" id="PF00916"/>
    </source>
</evidence>
<dbReference type="EMBL" id="LXQA010044977">
    <property type="protein sequence ID" value="MCI01020.1"/>
    <property type="molecule type" value="Genomic_DNA"/>
</dbReference>
<evidence type="ECO:0000256" key="1">
    <source>
        <dbReference type="ARBA" id="ARBA00004141"/>
    </source>
</evidence>
<dbReference type="InterPro" id="IPR001902">
    <property type="entry name" value="SLC26A/SulP_fam"/>
</dbReference>
<evidence type="ECO:0000256" key="2">
    <source>
        <dbReference type="ARBA" id="ARBA00022692"/>
    </source>
</evidence>
<keyword evidence="2 5" id="KW-0812">Transmembrane</keyword>
<reference evidence="7 8" key="1">
    <citation type="journal article" date="2018" name="Front. Plant Sci.">
        <title>Red Clover (Trifolium pratense) and Zigzag Clover (T. medium) - A Picture of Genomic Similarities and Differences.</title>
        <authorList>
            <person name="Dluhosova J."/>
            <person name="Istvanek J."/>
            <person name="Nedelnik J."/>
            <person name="Repkova J."/>
        </authorList>
    </citation>
    <scope>NUCLEOTIDE SEQUENCE [LARGE SCALE GENOMIC DNA]</scope>
    <source>
        <strain evidence="8">cv. 10/8</strain>
        <tissue evidence="7">Leaf</tissue>
    </source>
</reference>
<evidence type="ECO:0000313" key="7">
    <source>
        <dbReference type="EMBL" id="MCI01020.1"/>
    </source>
</evidence>
<evidence type="ECO:0000256" key="3">
    <source>
        <dbReference type="ARBA" id="ARBA00022989"/>
    </source>
</evidence>
<protein>
    <submittedName>
        <fullName evidence="7">Low affinity sulfate transporter 3-like</fullName>
    </submittedName>
</protein>
<dbReference type="GO" id="GO:0055085">
    <property type="term" value="P:transmembrane transport"/>
    <property type="evidence" value="ECO:0007669"/>
    <property type="project" value="InterPro"/>
</dbReference>
<evidence type="ECO:0000256" key="5">
    <source>
        <dbReference type="SAM" id="Phobius"/>
    </source>
</evidence>
<proteinExistence type="predicted"/>
<dbReference type="AlphaFoldDB" id="A0A392NP65"/>
<feature type="domain" description="SLC26A/SulP transporter" evidence="6">
    <location>
        <begin position="1"/>
        <end position="58"/>
    </location>
</feature>
<name>A0A392NP65_9FABA</name>
<feature type="transmembrane region" description="Helical" evidence="5">
    <location>
        <begin position="7"/>
        <end position="26"/>
    </location>
</feature>
<evidence type="ECO:0000256" key="4">
    <source>
        <dbReference type="ARBA" id="ARBA00023136"/>
    </source>
</evidence>
<comment type="caution">
    <text evidence="7">The sequence shown here is derived from an EMBL/GenBank/DDBJ whole genome shotgun (WGS) entry which is preliminary data.</text>
</comment>
<dbReference type="GO" id="GO:0016020">
    <property type="term" value="C:membrane"/>
    <property type="evidence" value="ECO:0007669"/>
    <property type="project" value="UniProtKB-SubCell"/>
</dbReference>
<accession>A0A392NP65</accession>
<keyword evidence="3 5" id="KW-1133">Transmembrane helix</keyword>
<keyword evidence="4 5" id="KW-0472">Membrane</keyword>
<comment type="subcellular location">
    <subcellularLocation>
        <location evidence="1">Membrane</location>
        <topology evidence="1">Multi-pass membrane protein</topology>
    </subcellularLocation>
</comment>